<dbReference type="InterPro" id="IPR020108">
    <property type="entry name" value="Spore_coat_CotD"/>
</dbReference>
<reference evidence="1 2" key="1">
    <citation type="submission" date="2013-01" db="EMBL/GenBank/DDBJ databases">
        <title>The Genome Sequence of Bacillus cereus VD142.</title>
        <authorList>
            <consortium name="The Broad Institute Genome Sequencing Platform"/>
            <consortium name="The Broad Institute Genome Sequencing Center for Infectious Disease"/>
            <person name="Feldgarden M."/>
            <person name="Van der Auwera G.A."/>
            <person name="Mahillon J."/>
            <person name="Duprez V."/>
            <person name="Timmery S."/>
            <person name="Mattelet C."/>
            <person name="Dierick K."/>
            <person name="Sun M."/>
            <person name="Yu Z."/>
            <person name="Zhu L."/>
            <person name="Hu X."/>
            <person name="Shank E.B."/>
            <person name="Swiecicka I."/>
            <person name="Hansen B.M."/>
            <person name="Andrup L."/>
            <person name="Walker B."/>
            <person name="Young S.K."/>
            <person name="Zeng Q."/>
            <person name="Gargeya S."/>
            <person name="Fitzgerald M."/>
            <person name="Haas B."/>
            <person name="Abouelleil A."/>
            <person name="Alvarado L."/>
            <person name="Arachchi H.M."/>
            <person name="Berlin A.M."/>
            <person name="Chapman S.B."/>
            <person name="Dewar J."/>
            <person name="Goldberg J."/>
            <person name="Griggs A."/>
            <person name="Gujja S."/>
            <person name="Hansen M."/>
            <person name="Howarth C."/>
            <person name="Imamovic A."/>
            <person name="Larimer J."/>
            <person name="McCowan C."/>
            <person name="Murphy C."/>
            <person name="Neiman D."/>
            <person name="Pearson M."/>
            <person name="Priest M."/>
            <person name="Roberts A."/>
            <person name="Saif S."/>
            <person name="Shea T."/>
            <person name="Sisk P."/>
            <person name="Sykes S."/>
            <person name="Wortman J."/>
            <person name="Nusbaum C."/>
            <person name="Birren B."/>
        </authorList>
    </citation>
    <scope>NUCLEOTIDE SEQUENCE [LARGE SCALE GENOMIC DNA]</scope>
    <source>
        <strain evidence="1 2">VD142</strain>
    </source>
</reference>
<dbReference type="EMBL" id="AHCL02000008">
    <property type="protein sequence ID" value="EJP95291.2"/>
    <property type="molecule type" value="Genomic_DNA"/>
</dbReference>
<dbReference type="HOGENOM" id="CLU_149811_0_0_9"/>
<keyword evidence="1" id="KW-0167">Capsid protein</keyword>
<dbReference type="AlphaFoldDB" id="J7WJV2"/>
<evidence type="ECO:0000313" key="2">
    <source>
        <dbReference type="Proteomes" id="UP000006969"/>
    </source>
</evidence>
<keyword evidence="1" id="KW-0946">Virion</keyword>
<accession>J7WJV2</accession>
<organism evidence="1 2">
    <name type="scientific">Bacillus cereus VD142</name>
    <dbReference type="NCBI Taxonomy" id="718224"/>
    <lineage>
        <taxon>Bacteria</taxon>
        <taxon>Bacillati</taxon>
        <taxon>Bacillota</taxon>
        <taxon>Bacilli</taxon>
        <taxon>Bacillales</taxon>
        <taxon>Bacillaceae</taxon>
        <taxon>Bacillus</taxon>
        <taxon>Bacillus cereus group</taxon>
    </lineage>
</organism>
<dbReference type="Proteomes" id="UP000006969">
    <property type="component" value="Unassembled WGS sequence"/>
</dbReference>
<dbReference type="RefSeq" id="WP_016362073.1">
    <property type="nucleotide sequence ID" value="NZ_KE150044.1"/>
</dbReference>
<name>J7WJV2_BACCE</name>
<comment type="caution">
    <text evidence="1">The sequence shown here is derived from an EMBL/GenBank/DDBJ whole genome shotgun (WGS) entry which is preliminary data.</text>
</comment>
<protein>
    <submittedName>
        <fullName evidence="1">Spore coat protein D</fullName>
    </submittedName>
</protein>
<dbReference type="Pfam" id="PF11122">
    <property type="entry name" value="Spore-coat_CotD"/>
    <property type="match status" value="1"/>
</dbReference>
<gene>
    <name evidence="1" type="ORF">IC3_01705</name>
</gene>
<proteinExistence type="predicted"/>
<evidence type="ECO:0000313" key="1">
    <source>
        <dbReference type="EMBL" id="EJP95291.2"/>
    </source>
</evidence>
<sequence length="159" mass="16457">MHHCHPCFGGHKPVGPICTTAPVIHPTKQCVTHSFSTTVVPHIFPTHTTHVHHQQIKNQSFFPQTNSNVNVVDPGDPGFGGGCGPCGHGHHHHGHQISPFGPGPNVSPFGPGPNVSPFGPGPNVSPFGPGPNVSPFGPGPNVSPFGPNIGPNVGGMFKK</sequence>